<dbReference type="RefSeq" id="WP_281836210.1">
    <property type="nucleotide sequence ID" value="NZ_BSDY01000010.1"/>
</dbReference>
<dbReference type="SUPFAM" id="SSF54909">
    <property type="entry name" value="Dimeric alpha+beta barrel"/>
    <property type="match status" value="1"/>
</dbReference>
<accession>A0A9W6GN23</accession>
<proteinExistence type="predicted"/>
<organism evidence="2 3">
    <name type="scientific">Propionigenium maris DSM 9537</name>
    <dbReference type="NCBI Taxonomy" id="1123000"/>
    <lineage>
        <taxon>Bacteria</taxon>
        <taxon>Fusobacteriati</taxon>
        <taxon>Fusobacteriota</taxon>
        <taxon>Fusobacteriia</taxon>
        <taxon>Fusobacteriales</taxon>
        <taxon>Fusobacteriaceae</taxon>
        <taxon>Propionigenium</taxon>
    </lineage>
</organism>
<comment type="caution">
    <text evidence="2">The sequence shown here is derived from an EMBL/GenBank/DDBJ whole genome shotgun (WGS) entry which is preliminary data.</text>
</comment>
<dbReference type="Pfam" id="PF03992">
    <property type="entry name" value="ABM"/>
    <property type="match status" value="1"/>
</dbReference>
<evidence type="ECO:0000259" key="1">
    <source>
        <dbReference type="PROSITE" id="PS51725"/>
    </source>
</evidence>
<dbReference type="InterPro" id="IPR011008">
    <property type="entry name" value="Dimeric_a/b-barrel"/>
</dbReference>
<dbReference type="PROSITE" id="PS51725">
    <property type="entry name" value="ABM"/>
    <property type="match status" value="1"/>
</dbReference>
<feature type="domain" description="ABM" evidence="1">
    <location>
        <begin position="2"/>
        <end position="91"/>
    </location>
</feature>
<dbReference type="InterPro" id="IPR050744">
    <property type="entry name" value="AI-2_Isomerase_LsrG"/>
</dbReference>
<dbReference type="Gene3D" id="3.30.70.100">
    <property type="match status" value="1"/>
</dbReference>
<keyword evidence="2" id="KW-0503">Monooxygenase</keyword>
<dbReference type="InterPro" id="IPR007138">
    <property type="entry name" value="ABM_dom"/>
</dbReference>
<name>A0A9W6GN23_9FUSO</name>
<sequence>MVVVVAKNIIKPGKVEEFLRLTQELIRETRKEKGCIEYSLMRDSERSDILTFIEKWHTEGHLKDHFEAPHFKRIVPMLGDLTQGETEINIYEEL</sequence>
<dbReference type="GO" id="GO:0004497">
    <property type="term" value="F:monooxygenase activity"/>
    <property type="evidence" value="ECO:0007669"/>
    <property type="project" value="UniProtKB-KW"/>
</dbReference>
<evidence type="ECO:0000313" key="3">
    <source>
        <dbReference type="Proteomes" id="UP001144471"/>
    </source>
</evidence>
<dbReference type="AlphaFoldDB" id="A0A9W6GN23"/>
<reference evidence="2" key="1">
    <citation type="submission" date="2022-12" db="EMBL/GenBank/DDBJ databases">
        <title>Reference genome sequencing for broad-spectrum identification of bacterial and archaeal isolates by mass spectrometry.</title>
        <authorList>
            <person name="Sekiguchi Y."/>
            <person name="Tourlousse D.M."/>
        </authorList>
    </citation>
    <scope>NUCLEOTIDE SEQUENCE</scope>
    <source>
        <strain evidence="2">10succ1</strain>
    </source>
</reference>
<protein>
    <submittedName>
        <fullName evidence="2">Antibiotic biosynthesis monooxygenase</fullName>
    </submittedName>
</protein>
<dbReference type="PANTHER" id="PTHR33336">
    <property type="entry name" value="QUINOL MONOOXYGENASE YGIN-RELATED"/>
    <property type="match status" value="1"/>
</dbReference>
<dbReference type="PANTHER" id="PTHR33336:SF15">
    <property type="entry name" value="ABM DOMAIN-CONTAINING PROTEIN"/>
    <property type="match status" value="1"/>
</dbReference>
<gene>
    <name evidence="2" type="ORF">PM10SUCC1_23480</name>
</gene>
<dbReference type="EMBL" id="BSDY01000010">
    <property type="protein sequence ID" value="GLI56834.1"/>
    <property type="molecule type" value="Genomic_DNA"/>
</dbReference>
<evidence type="ECO:0000313" key="2">
    <source>
        <dbReference type="EMBL" id="GLI56834.1"/>
    </source>
</evidence>
<dbReference type="Proteomes" id="UP001144471">
    <property type="component" value="Unassembled WGS sequence"/>
</dbReference>
<keyword evidence="2" id="KW-0560">Oxidoreductase</keyword>
<keyword evidence="3" id="KW-1185">Reference proteome</keyword>